<evidence type="ECO:0000313" key="3">
    <source>
        <dbReference type="EMBL" id="SCU85639.1"/>
    </source>
</evidence>
<proteinExistence type="predicted"/>
<feature type="region of interest" description="Disordered" evidence="2">
    <location>
        <begin position="139"/>
        <end position="247"/>
    </location>
</feature>
<feature type="coiled-coil region" evidence="1">
    <location>
        <begin position="370"/>
        <end position="439"/>
    </location>
</feature>
<protein>
    <submittedName>
        <fullName evidence="3">LADA_0D08724g1_1</fullName>
    </submittedName>
</protein>
<dbReference type="EMBL" id="LT598454">
    <property type="protein sequence ID" value="SCU85639.1"/>
    <property type="molecule type" value="Genomic_DNA"/>
</dbReference>
<evidence type="ECO:0000313" key="4">
    <source>
        <dbReference type="Proteomes" id="UP000190274"/>
    </source>
</evidence>
<keyword evidence="4" id="KW-1185">Reference proteome</keyword>
<feature type="region of interest" description="Disordered" evidence="2">
    <location>
        <begin position="58"/>
        <end position="77"/>
    </location>
</feature>
<evidence type="ECO:0000256" key="2">
    <source>
        <dbReference type="SAM" id="MobiDB-lite"/>
    </source>
</evidence>
<gene>
    <name evidence="3" type="ORF">LADA_0D08724G</name>
</gene>
<accession>A0A1G4J762</accession>
<reference evidence="3 4" key="1">
    <citation type="submission" date="2016-03" db="EMBL/GenBank/DDBJ databases">
        <authorList>
            <person name="Devillers H."/>
        </authorList>
    </citation>
    <scope>NUCLEOTIDE SEQUENCE [LARGE SCALE GENOMIC DNA]</scope>
    <source>
        <strain evidence="3">CBS 10888</strain>
    </source>
</reference>
<dbReference type="STRING" id="1266660.A0A1G4J762"/>
<feature type="compositionally biased region" description="Polar residues" evidence="2">
    <location>
        <begin position="494"/>
        <end position="515"/>
    </location>
</feature>
<evidence type="ECO:0000256" key="1">
    <source>
        <dbReference type="SAM" id="Coils"/>
    </source>
</evidence>
<sequence length="533" mass="60043">MNTPPMTAEQQLTPKMSPIMLHLDDNLPSLAGSSFKHLDDNSSQGYSAMYRTSLSKLTERGRQGRGRTVDPKTPTKLLRSNSPIRAMLSNGHTTAPKMLKPEYMSMSRLFNSTRSQTAAPAATPSMILSSSKLIFKHQPQEPLQHQGQQEPERQQECASQPGEEKQQPLSSLDQHREARQAVQRQPQPPPVKPSVSVAPTPQKCTQSQKHVMHSRQHSDTSSTLSTATACHTEEANDSQAKTSHRPNLIPDLVPEMKLVEHPSKSRNYKFPSATSTASSSSTLDIKEYPENLSFEVPTSERDEFVLATQSKRSSYISSVGSSNDDELNGWFAQYADDRQMSTLNLSDAQTQRQQIDALRERTFQTEHFSLRAKQMELQIAELMLQNEQLRHSMTAHRTVQDKCMFDALHDVHREKENTHREMNRKMKQLEKQLEYYRKIVKKLTAPVNTPPLASRPRIPLVDAVALEELAEVNSSSGDDTENDDDNSNDNNNDTKLAQTTTITKPYNDESSQQLLESPRKRLAGIKLGLTFET</sequence>
<organism evidence="3 4">
    <name type="scientific">Lachancea dasiensis</name>
    <dbReference type="NCBI Taxonomy" id="1072105"/>
    <lineage>
        <taxon>Eukaryota</taxon>
        <taxon>Fungi</taxon>
        <taxon>Dikarya</taxon>
        <taxon>Ascomycota</taxon>
        <taxon>Saccharomycotina</taxon>
        <taxon>Saccharomycetes</taxon>
        <taxon>Saccharomycetales</taxon>
        <taxon>Saccharomycetaceae</taxon>
        <taxon>Lachancea</taxon>
    </lineage>
</organism>
<feature type="compositionally biased region" description="Low complexity" evidence="2">
    <location>
        <begin position="219"/>
        <end position="229"/>
    </location>
</feature>
<name>A0A1G4J762_9SACH</name>
<feature type="compositionally biased region" description="Basic and acidic residues" evidence="2">
    <location>
        <begin position="58"/>
        <end position="70"/>
    </location>
</feature>
<feature type="region of interest" description="Disordered" evidence="2">
    <location>
        <begin position="471"/>
        <end position="517"/>
    </location>
</feature>
<feature type="compositionally biased region" description="Acidic residues" evidence="2">
    <location>
        <begin position="478"/>
        <end position="487"/>
    </location>
</feature>
<dbReference type="AlphaFoldDB" id="A0A1G4J762"/>
<feature type="compositionally biased region" description="Low complexity" evidence="2">
    <location>
        <begin position="140"/>
        <end position="149"/>
    </location>
</feature>
<dbReference type="InterPro" id="IPR013712">
    <property type="entry name" value="MMR1"/>
</dbReference>
<dbReference type="OrthoDB" id="4035554at2759"/>
<dbReference type="Proteomes" id="UP000190274">
    <property type="component" value="Chromosome D"/>
</dbReference>
<keyword evidence="1" id="KW-0175">Coiled coil</keyword>
<dbReference type="Pfam" id="PF08505">
    <property type="entry name" value="MMR1"/>
    <property type="match status" value="1"/>
</dbReference>